<proteinExistence type="predicted"/>
<dbReference type="EMBL" id="GBRH01272363">
    <property type="protein sequence ID" value="JAD25532.1"/>
    <property type="molecule type" value="Transcribed_RNA"/>
</dbReference>
<dbReference type="AlphaFoldDB" id="A0A0A8YSP0"/>
<protein>
    <submittedName>
        <fullName evidence="1">Uncharacterized protein</fullName>
    </submittedName>
</protein>
<organism evidence="1">
    <name type="scientific">Arundo donax</name>
    <name type="common">Giant reed</name>
    <name type="synonym">Donax arundinaceus</name>
    <dbReference type="NCBI Taxonomy" id="35708"/>
    <lineage>
        <taxon>Eukaryota</taxon>
        <taxon>Viridiplantae</taxon>
        <taxon>Streptophyta</taxon>
        <taxon>Embryophyta</taxon>
        <taxon>Tracheophyta</taxon>
        <taxon>Spermatophyta</taxon>
        <taxon>Magnoliopsida</taxon>
        <taxon>Liliopsida</taxon>
        <taxon>Poales</taxon>
        <taxon>Poaceae</taxon>
        <taxon>PACMAD clade</taxon>
        <taxon>Arundinoideae</taxon>
        <taxon>Arundineae</taxon>
        <taxon>Arundo</taxon>
    </lineage>
</organism>
<name>A0A0A8YSP0_ARUDO</name>
<sequence length="45" mass="5262">MSLECESVTTICILARRTLPVVWQDSAKISQFRFCFSRLRLLVML</sequence>
<evidence type="ECO:0000313" key="1">
    <source>
        <dbReference type="EMBL" id="JAD25532.1"/>
    </source>
</evidence>
<reference evidence="1" key="2">
    <citation type="journal article" date="2015" name="Data Brief">
        <title>Shoot transcriptome of the giant reed, Arundo donax.</title>
        <authorList>
            <person name="Barrero R.A."/>
            <person name="Guerrero F.D."/>
            <person name="Moolhuijzen P."/>
            <person name="Goolsby J.A."/>
            <person name="Tidwell J."/>
            <person name="Bellgard S.E."/>
            <person name="Bellgard M.I."/>
        </authorList>
    </citation>
    <scope>NUCLEOTIDE SEQUENCE</scope>
    <source>
        <tissue evidence="1">Shoot tissue taken approximately 20 cm above the soil surface</tissue>
    </source>
</reference>
<reference evidence="1" key="1">
    <citation type="submission" date="2014-09" db="EMBL/GenBank/DDBJ databases">
        <authorList>
            <person name="Magalhaes I.L.F."/>
            <person name="Oliveira U."/>
            <person name="Santos F.R."/>
            <person name="Vidigal T.H.D.A."/>
            <person name="Brescovit A.D."/>
            <person name="Santos A.J."/>
        </authorList>
    </citation>
    <scope>NUCLEOTIDE SEQUENCE</scope>
    <source>
        <tissue evidence="1">Shoot tissue taken approximately 20 cm above the soil surface</tissue>
    </source>
</reference>
<accession>A0A0A8YSP0</accession>